<comment type="subunit">
    <text evidence="2">Component of the EKC/KEOPS complex composed of at least BUD32, CGI121, GON7, KAE1 and PCC1; the whole complex dimerizes.</text>
</comment>
<dbReference type="PROSITE" id="PS50011">
    <property type="entry name" value="PROTEIN_KINASE_DOM"/>
    <property type="match status" value="1"/>
</dbReference>
<dbReference type="InterPro" id="IPR008266">
    <property type="entry name" value="Tyr_kinase_AS"/>
</dbReference>
<evidence type="ECO:0000256" key="5">
    <source>
        <dbReference type="ARBA" id="ARBA00019973"/>
    </source>
</evidence>
<dbReference type="Pfam" id="PF00069">
    <property type="entry name" value="Pkinase"/>
    <property type="match status" value="1"/>
</dbReference>
<dbReference type="STRING" id="98403.A0A151GJL9"/>
<dbReference type="EC" id="2.7.11.1" evidence="3"/>
<comment type="caution">
    <text evidence="11">The sequence shown here is derived from an EMBL/GenBank/DDBJ whole genome shotgun (WGS) entry which is preliminary data.</text>
</comment>
<gene>
    <name evidence="11" type="ORF">DCS_04238</name>
</gene>
<evidence type="ECO:0000256" key="1">
    <source>
        <dbReference type="ARBA" id="ARBA00003747"/>
    </source>
</evidence>
<dbReference type="InterPro" id="IPR000719">
    <property type="entry name" value="Prot_kinase_dom"/>
</dbReference>
<proteinExistence type="predicted"/>
<evidence type="ECO:0000256" key="6">
    <source>
        <dbReference type="ARBA" id="ARBA00030980"/>
    </source>
</evidence>
<evidence type="ECO:0000313" key="12">
    <source>
        <dbReference type="Proteomes" id="UP000076580"/>
    </source>
</evidence>
<dbReference type="Proteomes" id="UP000076580">
    <property type="component" value="Chromosome 02"/>
</dbReference>
<reference evidence="11 12" key="1">
    <citation type="journal article" date="2016" name="Sci. Rep.">
        <title>Insights into Adaptations to a Near-Obligate Nematode Endoparasitic Lifestyle from the Finished Genome of Drechmeria coniospora.</title>
        <authorList>
            <person name="Zhang L."/>
            <person name="Zhou Z."/>
            <person name="Guo Q."/>
            <person name="Fokkens L."/>
            <person name="Miskei M."/>
            <person name="Pocsi I."/>
            <person name="Zhang W."/>
            <person name="Chen M."/>
            <person name="Wang L."/>
            <person name="Sun Y."/>
            <person name="Donzelli B.G."/>
            <person name="Gibson D.M."/>
            <person name="Nelson D.R."/>
            <person name="Luo J.G."/>
            <person name="Rep M."/>
            <person name="Liu H."/>
            <person name="Yang S."/>
            <person name="Wang J."/>
            <person name="Krasnoff S.B."/>
            <person name="Xu Y."/>
            <person name="Molnar I."/>
            <person name="Lin M."/>
        </authorList>
    </citation>
    <scope>NUCLEOTIDE SEQUENCE [LARGE SCALE GENOMIC DNA]</scope>
    <source>
        <strain evidence="11 12">ARSEF 6962</strain>
    </source>
</reference>
<dbReference type="InterPro" id="IPR051681">
    <property type="entry name" value="Ser/Thr_Kinases-Pseudokinases"/>
</dbReference>
<comment type="catalytic activity">
    <reaction evidence="8">
        <text>L-threonyl-[protein] + ATP = O-phospho-L-threonyl-[protein] + ADP + H(+)</text>
        <dbReference type="Rhea" id="RHEA:46608"/>
        <dbReference type="Rhea" id="RHEA-COMP:11060"/>
        <dbReference type="Rhea" id="RHEA-COMP:11605"/>
        <dbReference type="ChEBI" id="CHEBI:15378"/>
        <dbReference type="ChEBI" id="CHEBI:30013"/>
        <dbReference type="ChEBI" id="CHEBI:30616"/>
        <dbReference type="ChEBI" id="CHEBI:61977"/>
        <dbReference type="ChEBI" id="CHEBI:456216"/>
        <dbReference type="EC" id="2.7.11.1"/>
    </reaction>
</comment>
<sequence>MLSIAKHFSTPAWNTLWRYICSQCAFLWNFISRILAGEPGAPRLMIGSHKQQPHQPSKTAHIDGPRQITYVPIPGPWRRKEKPNWPDTAFQIPADVPDGTIYYVTKGRWIGEGSTAHIELLTSGHIVKYPKSNPYCRKNEEENHDRVRAEAEVYKRLNDASHVPQLVHWDPDSCCLTLEYMENGSLEGYVKTTAEATTGDVQHVPANLRRRWAVQAARALTVVHAAEVIHCDVTPRNFLLNAQLDLYIADFAGCSISGSARLVAPGSRYQPPGWNWKRKAVESDDVFALGSVLYFIIVGTEPYANLEEDEVHDLFQKAKFPNVDQLPCGGVIQGCWDGTISTAEGVVNALNGLEWREAEIEPVC</sequence>
<name>A0A151GJL9_DRECN</name>
<accession>A0A151GJL9</accession>
<dbReference type="AlphaFoldDB" id="A0A151GJL9"/>
<evidence type="ECO:0000259" key="10">
    <source>
        <dbReference type="PROSITE" id="PS50011"/>
    </source>
</evidence>
<keyword evidence="12" id="KW-1185">Reference proteome</keyword>
<evidence type="ECO:0000313" key="11">
    <source>
        <dbReference type="EMBL" id="KYK57231.1"/>
    </source>
</evidence>
<dbReference type="SUPFAM" id="SSF56112">
    <property type="entry name" value="Protein kinase-like (PK-like)"/>
    <property type="match status" value="1"/>
</dbReference>
<dbReference type="InParanoid" id="A0A151GJL9"/>
<dbReference type="GeneID" id="63716881"/>
<protein>
    <recommendedName>
        <fullName evidence="5">EKC/KEOPS complex subunit BUD32</fullName>
        <ecNumber evidence="3">2.7.11.1</ecNumber>
    </recommendedName>
    <alternativeName>
        <fullName evidence="6 7">Atypical Serine/threonine protein kinase BUD32</fullName>
    </alternativeName>
    <alternativeName>
        <fullName evidence="4">EKC/KEOPS complex subunit bud32</fullName>
    </alternativeName>
</protein>
<evidence type="ECO:0000256" key="7">
    <source>
        <dbReference type="ARBA" id="ARBA00033194"/>
    </source>
</evidence>
<dbReference type="GO" id="GO:0004674">
    <property type="term" value="F:protein serine/threonine kinase activity"/>
    <property type="evidence" value="ECO:0007669"/>
    <property type="project" value="UniProtKB-EC"/>
</dbReference>
<evidence type="ECO:0000256" key="8">
    <source>
        <dbReference type="ARBA" id="ARBA00047899"/>
    </source>
</evidence>
<dbReference type="GO" id="GO:0005524">
    <property type="term" value="F:ATP binding"/>
    <property type="evidence" value="ECO:0007669"/>
    <property type="project" value="InterPro"/>
</dbReference>
<evidence type="ECO:0000256" key="4">
    <source>
        <dbReference type="ARBA" id="ARBA00013948"/>
    </source>
</evidence>
<dbReference type="PROSITE" id="PS00109">
    <property type="entry name" value="PROTEIN_KINASE_TYR"/>
    <property type="match status" value="1"/>
</dbReference>
<organism evidence="11 12">
    <name type="scientific">Drechmeria coniospora</name>
    <name type="common">Nematophagous fungus</name>
    <name type="synonym">Meria coniospora</name>
    <dbReference type="NCBI Taxonomy" id="98403"/>
    <lineage>
        <taxon>Eukaryota</taxon>
        <taxon>Fungi</taxon>
        <taxon>Dikarya</taxon>
        <taxon>Ascomycota</taxon>
        <taxon>Pezizomycotina</taxon>
        <taxon>Sordariomycetes</taxon>
        <taxon>Hypocreomycetidae</taxon>
        <taxon>Hypocreales</taxon>
        <taxon>Ophiocordycipitaceae</taxon>
        <taxon>Drechmeria</taxon>
    </lineage>
</organism>
<feature type="domain" description="Protein kinase" evidence="10">
    <location>
        <begin position="104"/>
        <end position="364"/>
    </location>
</feature>
<dbReference type="PANTHER" id="PTHR44329">
    <property type="entry name" value="SERINE/THREONINE-PROTEIN KINASE TNNI3K-RELATED"/>
    <property type="match status" value="1"/>
</dbReference>
<evidence type="ECO:0000256" key="9">
    <source>
        <dbReference type="ARBA" id="ARBA00048679"/>
    </source>
</evidence>
<dbReference type="InterPro" id="IPR011009">
    <property type="entry name" value="Kinase-like_dom_sf"/>
</dbReference>
<dbReference type="RefSeq" id="XP_040656583.1">
    <property type="nucleotide sequence ID" value="XM_040801550.1"/>
</dbReference>
<comment type="function">
    <text evidence="1">Component of the EKC/KEOPS complex that is required for the formation of a threonylcarbamoyl group on adenosine at position 37 (t(6)A37) in tRNAs that read codons beginning with adenine. The complex is probably involved in the transfer of the threonylcarbamoyl moiety of threonylcarbamoyl-AMP (TC-AMP) to the N6 group of A37. BUD32 has ATPase activity in the context of the EKC/KEOPS complex and likely plays a supporting role to the catalytic subunit KAE1. The EKC/KEOPS complex also promotes both telomere uncapping and telomere elongation. The complex is required for efficient recruitment of transcriptional coactivators.</text>
</comment>
<dbReference type="Gene3D" id="1.10.510.10">
    <property type="entry name" value="Transferase(Phosphotransferase) domain 1"/>
    <property type="match status" value="1"/>
</dbReference>
<dbReference type="EMBL" id="LAYC01000002">
    <property type="protein sequence ID" value="KYK57231.1"/>
    <property type="molecule type" value="Genomic_DNA"/>
</dbReference>
<evidence type="ECO:0000256" key="3">
    <source>
        <dbReference type="ARBA" id="ARBA00012513"/>
    </source>
</evidence>
<comment type="catalytic activity">
    <reaction evidence="9">
        <text>L-seryl-[protein] + ATP = O-phospho-L-seryl-[protein] + ADP + H(+)</text>
        <dbReference type="Rhea" id="RHEA:17989"/>
        <dbReference type="Rhea" id="RHEA-COMP:9863"/>
        <dbReference type="Rhea" id="RHEA-COMP:11604"/>
        <dbReference type="ChEBI" id="CHEBI:15378"/>
        <dbReference type="ChEBI" id="CHEBI:29999"/>
        <dbReference type="ChEBI" id="CHEBI:30616"/>
        <dbReference type="ChEBI" id="CHEBI:83421"/>
        <dbReference type="ChEBI" id="CHEBI:456216"/>
        <dbReference type="EC" id="2.7.11.1"/>
    </reaction>
</comment>
<evidence type="ECO:0000256" key="2">
    <source>
        <dbReference type="ARBA" id="ARBA00011534"/>
    </source>
</evidence>